<keyword evidence="3" id="KW-1185">Reference proteome</keyword>
<gene>
    <name evidence="2" type="ORF">KGM_212126</name>
</gene>
<proteinExistence type="predicted"/>
<feature type="compositionally biased region" description="Polar residues" evidence="1">
    <location>
        <begin position="95"/>
        <end position="115"/>
    </location>
</feature>
<reference evidence="2 3" key="1">
    <citation type="journal article" date="2011" name="Cell">
        <title>The monarch butterfly genome yields insights into long-distance migration.</title>
        <authorList>
            <person name="Zhan S."/>
            <person name="Merlin C."/>
            <person name="Boore J.L."/>
            <person name="Reppert S.M."/>
        </authorList>
    </citation>
    <scope>NUCLEOTIDE SEQUENCE [LARGE SCALE GENOMIC DNA]</scope>
    <source>
        <strain evidence="2">F-2</strain>
    </source>
</reference>
<organism evidence="2 3">
    <name type="scientific">Danaus plexippus plexippus</name>
    <dbReference type="NCBI Taxonomy" id="278856"/>
    <lineage>
        <taxon>Eukaryota</taxon>
        <taxon>Metazoa</taxon>
        <taxon>Ecdysozoa</taxon>
        <taxon>Arthropoda</taxon>
        <taxon>Hexapoda</taxon>
        <taxon>Insecta</taxon>
        <taxon>Pterygota</taxon>
        <taxon>Neoptera</taxon>
        <taxon>Endopterygota</taxon>
        <taxon>Lepidoptera</taxon>
        <taxon>Glossata</taxon>
        <taxon>Ditrysia</taxon>
        <taxon>Papilionoidea</taxon>
        <taxon>Nymphalidae</taxon>
        <taxon>Danainae</taxon>
        <taxon>Danaini</taxon>
        <taxon>Danaina</taxon>
        <taxon>Danaus</taxon>
        <taxon>Danaus</taxon>
    </lineage>
</organism>
<sequence>MASQQKDSNKDKKQVPDGRIVFPGERDEKAKLAEAAEEIKSNSIEENKASTDKIVLTNRNFIQTPPNCPPGQQPDKDEMSVTNQEVIPDKEDVQVKTSETQETTSNVNEDANTENVTSLPIMRNAIIAPPNAPVCPAGMTLGSDGVCRDPF</sequence>
<feature type="region of interest" description="Disordered" evidence="1">
    <location>
        <begin position="59"/>
        <end position="115"/>
    </location>
</feature>
<feature type="region of interest" description="Disordered" evidence="1">
    <location>
        <begin position="1"/>
        <end position="29"/>
    </location>
</feature>
<dbReference type="KEGG" id="dpl:KGM_212126"/>
<evidence type="ECO:0000313" key="2">
    <source>
        <dbReference type="EMBL" id="OWR47518.1"/>
    </source>
</evidence>
<protein>
    <submittedName>
        <fullName evidence="2">Uncharacterized protein</fullName>
    </submittedName>
</protein>
<comment type="caution">
    <text evidence="2">The sequence shown here is derived from an EMBL/GenBank/DDBJ whole genome shotgun (WGS) entry which is preliminary data.</text>
</comment>
<accession>A0A212F1A0</accession>
<evidence type="ECO:0000256" key="1">
    <source>
        <dbReference type="SAM" id="MobiDB-lite"/>
    </source>
</evidence>
<feature type="compositionally biased region" description="Basic and acidic residues" evidence="1">
    <location>
        <begin position="7"/>
        <end position="16"/>
    </location>
</feature>
<dbReference type="AlphaFoldDB" id="A0A212F1A0"/>
<dbReference type="InParanoid" id="A0A212F1A0"/>
<name>A0A212F1A0_DANPL</name>
<evidence type="ECO:0000313" key="3">
    <source>
        <dbReference type="Proteomes" id="UP000007151"/>
    </source>
</evidence>
<dbReference type="EMBL" id="AGBW02010922">
    <property type="protein sequence ID" value="OWR47518.1"/>
    <property type="molecule type" value="Genomic_DNA"/>
</dbReference>
<dbReference type="Proteomes" id="UP000007151">
    <property type="component" value="Unassembled WGS sequence"/>
</dbReference>